<dbReference type="GO" id="GO:0016616">
    <property type="term" value="F:oxidoreductase activity, acting on the CH-OH group of donors, NAD or NADP as acceptor"/>
    <property type="evidence" value="ECO:0007669"/>
    <property type="project" value="UniProtKB-ARBA"/>
</dbReference>
<dbReference type="AlphaFoldDB" id="A0A482W156"/>
<dbReference type="PRINTS" id="PR00080">
    <property type="entry name" value="SDRFAMILY"/>
</dbReference>
<dbReference type="InterPro" id="IPR002347">
    <property type="entry name" value="SDR_fam"/>
</dbReference>
<dbReference type="InterPro" id="IPR036291">
    <property type="entry name" value="NAD(P)-bd_dom_sf"/>
</dbReference>
<dbReference type="Pfam" id="PF00106">
    <property type="entry name" value="adh_short"/>
    <property type="match status" value="3"/>
</dbReference>
<dbReference type="PROSITE" id="PS00061">
    <property type="entry name" value="ADH_SHORT"/>
    <property type="match status" value="1"/>
</dbReference>
<dbReference type="OrthoDB" id="1933717at2759"/>
<proteinExistence type="inferred from homology"/>
<dbReference type="PANTHER" id="PTHR43115">
    <property type="entry name" value="DEHYDROGENASE/REDUCTASE SDR FAMILY MEMBER 11"/>
    <property type="match status" value="1"/>
</dbReference>
<dbReference type="FunFam" id="3.40.50.720:FF:000047">
    <property type="entry name" value="NADP-dependent L-serine/L-allo-threonine dehydrogenase"/>
    <property type="match status" value="2"/>
</dbReference>
<comment type="caution">
    <text evidence="3">The sequence shown here is derived from an EMBL/GenBank/DDBJ whole genome shotgun (WGS) entry which is preliminary data.</text>
</comment>
<dbReference type="PRINTS" id="PR00081">
    <property type="entry name" value="GDHRDH"/>
</dbReference>
<evidence type="ECO:0000256" key="2">
    <source>
        <dbReference type="ARBA" id="ARBA00023002"/>
    </source>
</evidence>
<keyword evidence="4" id="KW-1185">Reference proteome</keyword>
<accession>A0A482W156</accession>
<dbReference type="SUPFAM" id="SSF51735">
    <property type="entry name" value="NAD(P)-binding Rossmann-fold domains"/>
    <property type="match status" value="3"/>
</dbReference>
<dbReference type="Proteomes" id="UP000292052">
    <property type="component" value="Unassembled WGS sequence"/>
</dbReference>
<gene>
    <name evidence="3" type="ORF">BDFB_008875</name>
</gene>
<dbReference type="Gene3D" id="3.40.50.720">
    <property type="entry name" value="NAD(P)-binding Rossmann-like Domain"/>
    <property type="match status" value="4"/>
</dbReference>
<dbReference type="InterPro" id="IPR020904">
    <property type="entry name" value="Sc_DH/Rdtase_CS"/>
</dbReference>
<evidence type="ECO:0000313" key="3">
    <source>
        <dbReference type="EMBL" id="RZC38891.1"/>
    </source>
</evidence>
<evidence type="ECO:0000313" key="4">
    <source>
        <dbReference type="Proteomes" id="UP000292052"/>
    </source>
</evidence>
<sequence>MVLSMERWVGKVAIVTGASEGIGAAIVDQLVEYGLISTTLHDGNIDDWRYVINLNFMAVCIGSKEAIRVMRENQINGHIINVNSIYGHRVPSYPGINMYSPAKHALTCYTEYLRREFNSIGCRIKLTSSIMKTQSRMSVSRALSPVSHPDPNTMVLSMDRWVGKVAVVTGASAGIGAAIVDQLVANGVVVVGIARRADLIEQRAEELADKPGKLHAYKADLTKEEEIVEAFKWIDENIGPLHILVNNVGSSRDTTLYDGDTEAWKSVLDLNVLSLCIASREAIKLMRLYDIDGHIVHINSIFGHKVPNFVGLNIYPASKFAVTALAESLRQELNSIGSKIKISSVSPGVVASELTSQNPDPEKRAMYENMPILEAENIADGVIYVLSTPEDVQVYELTIKPVGEWVGKVAVVTGASSGIGASTADALVENGLIVVGLARRVELIEERSKQLSGKKGKLYAVKADITREEEILKAFKWVGDNLGPVHILINNAGYLKEGSLSGGRTEDWKKQFDINVLGLCIATREAVRIMRANDVKGHIVHINSIAGHAVAKVPNLNVYPATKFAVTALTETLRQELNSLQSEIKITSVSPGLVYSEMTVLNKDNTEERRKMIESRPILQPEDITNGIVYVLSTPEHVQVRLIWETENNAN</sequence>
<organism evidence="3 4">
    <name type="scientific">Asbolus verrucosus</name>
    <name type="common">Desert ironclad beetle</name>
    <dbReference type="NCBI Taxonomy" id="1661398"/>
    <lineage>
        <taxon>Eukaryota</taxon>
        <taxon>Metazoa</taxon>
        <taxon>Ecdysozoa</taxon>
        <taxon>Arthropoda</taxon>
        <taxon>Hexapoda</taxon>
        <taxon>Insecta</taxon>
        <taxon>Pterygota</taxon>
        <taxon>Neoptera</taxon>
        <taxon>Endopterygota</taxon>
        <taxon>Coleoptera</taxon>
        <taxon>Polyphaga</taxon>
        <taxon>Cucujiformia</taxon>
        <taxon>Tenebrionidae</taxon>
        <taxon>Pimeliinae</taxon>
        <taxon>Asbolus</taxon>
    </lineage>
</organism>
<evidence type="ECO:0000256" key="1">
    <source>
        <dbReference type="ARBA" id="ARBA00006484"/>
    </source>
</evidence>
<dbReference type="PANTHER" id="PTHR43115:SF4">
    <property type="entry name" value="DEHYDROGENASE_REDUCTASE SDR FAMILY MEMBER 11"/>
    <property type="match status" value="1"/>
</dbReference>
<reference evidence="3 4" key="1">
    <citation type="submission" date="2017-03" db="EMBL/GenBank/DDBJ databases">
        <title>Genome of the blue death feigning beetle - Asbolus verrucosus.</title>
        <authorList>
            <person name="Rider S.D."/>
        </authorList>
    </citation>
    <scope>NUCLEOTIDE SEQUENCE [LARGE SCALE GENOMIC DNA]</scope>
    <source>
        <strain evidence="3">Butters</strain>
        <tissue evidence="3">Head and leg muscle</tissue>
    </source>
</reference>
<dbReference type="EMBL" id="QDEB01038961">
    <property type="protein sequence ID" value="RZC38891.1"/>
    <property type="molecule type" value="Genomic_DNA"/>
</dbReference>
<protein>
    <submittedName>
        <fullName evidence="3">Dehydrogenase/reductase SDR family member 11</fullName>
    </submittedName>
</protein>
<keyword evidence="2" id="KW-0560">Oxidoreductase</keyword>
<feature type="non-terminal residue" evidence="3">
    <location>
        <position position="651"/>
    </location>
</feature>
<name>A0A482W156_ASBVE</name>
<dbReference type="STRING" id="1661398.A0A482W156"/>
<comment type="similarity">
    <text evidence="1">Belongs to the short-chain dehydrogenases/reductases (SDR) family.</text>
</comment>